<reference evidence="1" key="1">
    <citation type="submission" date="2019-01" db="EMBL/GenBank/DDBJ databases">
        <title>Draft genome sequences of three monokaryotic isolates of the white-rot basidiomycete fungus Dichomitus squalens.</title>
        <authorList>
            <consortium name="DOE Joint Genome Institute"/>
            <person name="Lopez S.C."/>
            <person name="Andreopoulos B."/>
            <person name="Pangilinan J."/>
            <person name="Lipzen A."/>
            <person name="Riley R."/>
            <person name="Ahrendt S."/>
            <person name="Ng V."/>
            <person name="Barry K."/>
            <person name="Daum C."/>
            <person name="Grigoriev I.V."/>
            <person name="Hilden K.S."/>
            <person name="Makela M.R."/>
            <person name="de Vries R.P."/>
        </authorList>
    </citation>
    <scope>NUCLEOTIDE SEQUENCE [LARGE SCALE GENOMIC DNA]</scope>
    <source>
        <strain evidence="1">OM18370.1</strain>
    </source>
</reference>
<name>A0A4Q9MKK4_9APHY</name>
<sequence length="155" mass="17149">MFCQQSRAGWSAEELVWRLDFSAFLLATAPASNIGTHVVLTAQYLQGQTVRGCAPRCTHNSDRCRTPEVLESLSGCKQLLLGGLSLPQRLQVPGIPRLSPAMLARSALFKVTHHAAWYEYCRRCTVGLSDSIMRVAIGLPSCQVGERDVWLYDDP</sequence>
<dbReference type="EMBL" id="ML143431">
    <property type="protein sequence ID" value="TBU27517.1"/>
    <property type="molecule type" value="Genomic_DNA"/>
</dbReference>
<evidence type="ECO:0000313" key="1">
    <source>
        <dbReference type="EMBL" id="TBU27517.1"/>
    </source>
</evidence>
<dbReference type="Proteomes" id="UP000292957">
    <property type="component" value="Unassembled WGS sequence"/>
</dbReference>
<accession>A0A4Q9MKK4</accession>
<organism evidence="1">
    <name type="scientific">Dichomitus squalens</name>
    <dbReference type="NCBI Taxonomy" id="114155"/>
    <lineage>
        <taxon>Eukaryota</taxon>
        <taxon>Fungi</taxon>
        <taxon>Dikarya</taxon>
        <taxon>Basidiomycota</taxon>
        <taxon>Agaricomycotina</taxon>
        <taxon>Agaricomycetes</taxon>
        <taxon>Polyporales</taxon>
        <taxon>Polyporaceae</taxon>
        <taxon>Dichomitus</taxon>
    </lineage>
</organism>
<dbReference type="AlphaFoldDB" id="A0A4Q9MKK4"/>
<proteinExistence type="predicted"/>
<protein>
    <submittedName>
        <fullName evidence="1">Uncharacterized protein</fullName>
    </submittedName>
</protein>
<gene>
    <name evidence="1" type="ORF">BD311DRAFT_377149</name>
</gene>